<dbReference type="SUPFAM" id="SSF55874">
    <property type="entry name" value="ATPase domain of HSP90 chaperone/DNA topoisomerase II/histidine kinase"/>
    <property type="match status" value="1"/>
</dbReference>
<dbReference type="Gene3D" id="1.10.287.130">
    <property type="match status" value="1"/>
</dbReference>
<dbReference type="PROSITE" id="PS50110">
    <property type="entry name" value="RESPONSE_REGULATORY"/>
    <property type="match status" value="2"/>
</dbReference>
<dbReference type="CDD" id="cd17534">
    <property type="entry name" value="REC_DC-like"/>
    <property type="match status" value="1"/>
</dbReference>
<dbReference type="Proteomes" id="UP000014975">
    <property type="component" value="Unassembled WGS sequence"/>
</dbReference>
<evidence type="ECO:0000313" key="20">
    <source>
        <dbReference type="EMBL" id="EPR35162.1"/>
    </source>
</evidence>
<dbReference type="InterPro" id="IPR003661">
    <property type="entry name" value="HisK_dim/P_dom"/>
</dbReference>
<evidence type="ECO:0000256" key="5">
    <source>
        <dbReference type="ARBA" id="ARBA00022553"/>
    </source>
</evidence>
<dbReference type="GO" id="GO:0000155">
    <property type="term" value="F:phosphorelay sensor kinase activity"/>
    <property type="evidence" value="ECO:0007669"/>
    <property type="project" value="InterPro"/>
</dbReference>
<organism evidence="20 21">
    <name type="scientific">Alkalidesulfovibrio alkalitolerans DSM 16529</name>
    <dbReference type="NCBI Taxonomy" id="1121439"/>
    <lineage>
        <taxon>Bacteria</taxon>
        <taxon>Pseudomonadati</taxon>
        <taxon>Thermodesulfobacteriota</taxon>
        <taxon>Desulfovibrionia</taxon>
        <taxon>Desulfovibrionales</taxon>
        <taxon>Desulfovibrionaceae</taxon>
        <taxon>Alkalidesulfovibrio</taxon>
    </lineage>
</organism>
<feature type="modified residue" description="4-aspartylphosphate" evidence="16">
    <location>
        <position position="441"/>
    </location>
</feature>
<protein>
    <recommendedName>
        <fullName evidence="15">Sensory/regulatory protein RpfC</fullName>
        <ecNumber evidence="3">2.7.13.3</ecNumber>
    </recommendedName>
</protein>
<dbReference type="Pfam" id="PF00512">
    <property type="entry name" value="HisKA"/>
    <property type="match status" value="1"/>
</dbReference>
<dbReference type="EC" id="2.7.13.3" evidence="3"/>
<evidence type="ECO:0000256" key="14">
    <source>
        <dbReference type="ARBA" id="ARBA00064003"/>
    </source>
</evidence>
<dbReference type="SMART" id="SM00388">
    <property type="entry name" value="HisKA"/>
    <property type="match status" value="1"/>
</dbReference>
<proteinExistence type="predicted"/>
<dbReference type="SUPFAM" id="SSF52172">
    <property type="entry name" value="CheY-like"/>
    <property type="match status" value="2"/>
</dbReference>
<dbReference type="CDD" id="cd16922">
    <property type="entry name" value="HATPase_EvgS-ArcB-TorS-like"/>
    <property type="match status" value="1"/>
</dbReference>
<evidence type="ECO:0000256" key="7">
    <source>
        <dbReference type="ARBA" id="ARBA00022692"/>
    </source>
</evidence>
<evidence type="ECO:0000256" key="6">
    <source>
        <dbReference type="ARBA" id="ARBA00022679"/>
    </source>
</evidence>
<dbReference type="Pfam" id="PF00072">
    <property type="entry name" value="Response_reg"/>
    <property type="match status" value="2"/>
</dbReference>
<feature type="modified residue" description="4-aspartylphosphate" evidence="16">
    <location>
        <position position="55"/>
    </location>
</feature>
<keyword evidence="10" id="KW-0067">ATP-binding</keyword>
<dbReference type="AlphaFoldDB" id="S7TDA2"/>
<dbReference type="PANTHER" id="PTHR45339:SF1">
    <property type="entry name" value="HYBRID SIGNAL TRANSDUCTION HISTIDINE KINASE J"/>
    <property type="match status" value="1"/>
</dbReference>
<dbReference type="PRINTS" id="PR00344">
    <property type="entry name" value="BCTRLSENSOR"/>
</dbReference>
<accession>S7TDA2</accession>
<dbReference type="InterPro" id="IPR003594">
    <property type="entry name" value="HATPase_dom"/>
</dbReference>
<feature type="domain" description="Histidine kinase" evidence="18">
    <location>
        <begin position="149"/>
        <end position="370"/>
    </location>
</feature>
<dbReference type="Pfam" id="PF02518">
    <property type="entry name" value="HATPase_c"/>
    <property type="match status" value="1"/>
</dbReference>
<dbReference type="CDD" id="cd00082">
    <property type="entry name" value="HisKA"/>
    <property type="match status" value="1"/>
</dbReference>
<evidence type="ECO:0000259" key="19">
    <source>
        <dbReference type="PROSITE" id="PS50110"/>
    </source>
</evidence>
<feature type="domain" description="Response regulatory" evidence="19">
    <location>
        <begin position="390"/>
        <end position="511"/>
    </location>
</feature>
<keyword evidence="7" id="KW-0812">Transmembrane</keyword>
<dbReference type="InterPro" id="IPR001789">
    <property type="entry name" value="Sig_transdc_resp-reg_receiver"/>
</dbReference>
<evidence type="ECO:0000256" key="13">
    <source>
        <dbReference type="ARBA" id="ARBA00023136"/>
    </source>
</evidence>
<dbReference type="Gene3D" id="3.40.50.2300">
    <property type="match status" value="2"/>
</dbReference>
<sequence>MDKTRILVVDDERIIAMDIRRTLERLGYEVPATAASGEEAVSLAGETRPDLVLMDISLGEGMDGIEAAAHIKALFNVPIIFLTAYSDDETLARATAEQPFGFLVKPFEERELHSSIAVALTKHELERKLREAKQQAESASRAKSAFLANMSHEIRTPMNGIIGMTNLLADTRLDAEQREFLTIIKESAQSLLGLLNDLLDLSKIEAGRVELEEEPFELRACVDGVMRALRGQAAVKRLELSWDVAPDVPDNLLGDADKLRQVLYNIVGNGVKFTDSGRVEMRAELVDLSNAGALLRFTVRDTGQGIPKAKAQEIFQSFTQCENYLTRRHGGAGVGLAISCRILELFGGGITVESEPGKGSAFVFTARFRTHARPAIRDSYGDAALLAEKSVLLVEDNIANRHMARTLLQQAGANVLEAGNGREALTLLATYADAIDVVLMDIEMPVMDGVTAIRLIRASKAPGVDPNVPVVALAGHVMKGDRERFIAAGANAYLTKPLDAKSLLATVSDLARNDEARRTRAQAKPPTAREIRLLRESGMSPGALAAFANNVRSSMEALDAAVAALDRESAAKAAKNVRDAAAGIGAELVQDLAERLVVQSASAPARLLAAEAGLLEAGVSATLAAIESRPGG</sequence>
<dbReference type="InterPro" id="IPR005467">
    <property type="entry name" value="His_kinase_dom"/>
</dbReference>
<feature type="domain" description="Response regulatory" evidence="19">
    <location>
        <begin position="5"/>
        <end position="120"/>
    </location>
</feature>
<keyword evidence="11" id="KW-1133">Transmembrane helix</keyword>
<evidence type="ECO:0000256" key="4">
    <source>
        <dbReference type="ARBA" id="ARBA00022475"/>
    </source>
</evidence>
<reference evidence="20 21" key="1">
    <citation type="journal article" date="2013" name="Genome Announc.">
        <title>Draft genome sequences for three mercury-methylating, sulfate-reducing bacteria.</title>
        <authorList>
            <person name="Brown S.D."/>
            <person name="Hurt R.A.Jr."/>
            <person name="Gilmour C.C."/>
            <person name="Elias D.A."/>
        </authorList>
    </citation>
    <scope>NUCLEOTIDE SEQUENCE [LARGE SCALE GENOMIC DNA]</scope>
    <source>
        <strain evidence="20 21">DSM 16529</strain>
    </source>
</reference>
<keyword evidence="8" id="KW-0547">Nucleotide-binding</keyword>
<name>S7TDA2_9BACT</name>
<dbReference type="PATRIC" id="fig|1121439.3.peg.925"/>
<comment type="subcellular location">
    <subcellularLocation>
        <location evidence="2">Cell membrane</location>
        <topology evidence="2">Multi-pass membrane protein</topology>
    </subcellularLocation>
</comment>
<dbReference type="CDD" id="cd17546">
    <property type="entry name" value="REC_hyHK_CKI1_RcsC-like"/>
    <property type="match status" value="1"/>
</dbReference>
<dbReference type="GO" id="GO:0005524">
    <property type="term" value="F:ATP binding"/>
    <property type="evidence" value="ECO:0007669"/>
    <property type="project" value="UniProtKB-KW"/>
</dbReference>
<dbReference type="SMART" id="SM00387">
    <property type="entry name" value="HATPase_c"/>
    <property type="match status" value="1"/>
</dbReference>
<dbReference type="SMART" id="SM00448">
    <property type="entry name" value="REC"/>
    <property type="match status" value="2"/>
</dbReference>
<comment type="subunit">
    <text evidence="14">At low DSF concentrations, interacts with RpfF.</text>
</comment>
<evidence type="ECO:0000256" key="16">
    <source>
        <dbReference type="PROSITE-ProRule" id="PRU00169"/>
    </source>
</evidence>
<keyword evidence="17" id="KW-0175">Coiled coil</keyword>
<dbReference type="Gene3D" id="3.30.565.10">
    <property type="entry name" value="Histidine kinase-like ATPase, C-terminal domain"/>
    <property type="match status" value="1"/>
</dbReference>
<dbReference type="RefSeq" id="WP_020886411.1">
    <property type="nucleotide sequence ID" value="NZ_ATHI01000005.1"/>
</dbReference>
<evidence type="ECO:0000313" key="21">
    <source>
        <dbReference type="Proteomes" id="UP000014975"/>
    </source>
</evidence>
<dbReference type="eggNOG" id="COG2205">
    <property type="taxonomic scope" value="Bacteria"/>
</dbReference>
<evidence type="ECO:0000256" key="10">
    <source>
        <dbReference type="ARBA" id="ARBA00022840"/>
    </source>
</evidence>
<dbReference type="FunFam" id="1.10.287.130:FF:000002">
    <property type="entry name" value="Two-component osmosensing histidine kinase"/>
    <property type="match status" value="1"/>
</dbReference>
<keyword evidence="13" id="KW-0472">Membrane</keyword>
<dbReference type="InterPro" id="IPR004358">
    <property type="entry name" value="Sig_transdc_His_kin-like_C"/>
</dbReference>
<comment type="caution">
    <text evidence="20">The sequence shown here is derived from an EMBL/GenBank/DDBJ whole genome shotgun (WGS) entry which is preliminary data.</text>
</comment>
<evidence type="ECO:0000259" key="18">
    <source>
        <dbReference type="PROSITE" id="PS50109"/>
    </source>
</evidence>
<dbReference type="InterPro" id="IPR011006">
    <property type="entry name" value="CheY-like_superfamily"/>
</dbReference>
<dbReference type="InterPro" id="IPR036641">
    <property type="entry name" value="HPT_dom_sf"/>
</dbReference>
<gene>
    <name evidence="20" type="ORF">dsat_2525</name>
</gene>
<dbReference type="PROSITE" id="PS50109">
    <property type="entry name" value="HIS_KIN"/>
    <property type="match status" value="1"/>
</dbReference>
<keyword evidence="5 16" id="KW-0597">Phosphoprotein</keyword>
<feature type="coiled-coil region" evidence="17">
    <location>
        <begin position="122"/>
        <end position="149"/>
    </location>
</feature>
<evidence type="ECO:0000256" key="15">
    <source>
        <dbReference type="ARBA" id="ARBA00068150"/>
    </source>
</evidence>
<evidence type="ECO:0000256" key="12">
    <source>
        <dbReference type="ARBA" id="ARBA00023012"/>
    </source>
</evidence>
<dbReference type="EMBL" id="ATHI01000005">
    <property type="protein sequence ID" value="EPR35162.1"/>
    <property type="molecule type" value="Genomic_DNA"/>
</dbReference>
<dbReference type="FunFam" id="3.30.565.10:FF:000010">
    <property type="entry name" value="Sensor histidine kinase RcsC"/>
    <property type="match status" value="1"/>
</dbReference>
<dbReference type="GO" id="GO:0005886">
    <property type="term" value="C:plasma membrane"/>
    <property type="evidence" value="ECO:0007669"/>
    <property type="project" value="UniProtKB-SubCell"/>
</dbReference>
<evidence type="ECO:0000256" key="1">
    <source>
        <dbReference type="ARBA" id="ARBA00000085"/>
    </source>
</evidence>
<evidence type="ECO:0000256" key="8">
    <source>
        <dbReference type="ARBA" id="ARBA00022741"/>
    </source>
</evidence>
<dbReference type="STRING" id="1121439.dsat_2525"/>
<dbReference type="OrthoDB" id="5291616at2"/>
<evidence type="ECO:0000256" key="3">
    <source>
        <dbReference type="ARBA" id="ARBA00012438"/>
    </source>
</evidence>
<dbReference type="SUPFAM" id="SSF47226">
    <property type="entry name" value="Histidine-containing phosphotransfer domain, HPT domain"/>
    <property type="match status" value="1"/>
</dbReference>
<evidence type="ECO:0000256" key="11">
    <source>
        <dbReference type="ARBA" id="ARBA00022989"/>
    </source>
</evidence>
<keyword evidence="12" id="KW-0902">Two-component regulatory system</keyword>
<evidence type="ECO:0000256" key="2">
    <source>
        <dbReference type="ARBA" id="ARBA00004651"/>
    </source>
</evidence>
<keyword evidence="4" id="KW-1003">Cell membrane</keyword>
<dbReference type="InterPro" id="IPR036890">
    <property type="entry name" value="HATPase_C_sf"/>
</dbReference>
<evidence type="ECO:0000256" key="17">
    <source>
        <dbReference type="SAM" id="Coils"/>
    </source>
</evidence>
<evidence type="ECO:0000256" key="9">
    <source>
        <dbReference type="ARBA" id="ARBA00022777"/>
    </source>
</evidence>
<keyword evidence="6" id="KW-0808">Transferase</keyword>
<dbReference type="PANTHER" id="PTHR45339">
    <property type="entry name" value="HYBRID SIGNAL TRANSDUCTION HISTIDINE KINASE J"/>
    <property type="match status" value="1"/>
</dbReference>
<comment type="catalytic activity">
    <reaction evidence="1">
        <text>ATP + protein L-histidine = ADP + protein N-phospho-L-histidine.</text>
        <dbReference type="EC" id="2.7.13.3"/>
    </reaction>
</comment>
<keyword evidence="21" id="KW-1185">Reference proteome</keyword>
<keyword evidence="9 20" id="KW-0418">Kinase</keyword>